<feature type="coiled-coil region" evidence="9">
    <location>
        <begin position="465"/>
        <end position="508"/>
    </location>
</feature>
<organism evidence="13 14">
    <name type="scientific">Panagrolaimus superbus</name>
    <dbReference type="NCBI Taxonomy" id="310955"/>
    <lineage>
        <taxon>Eukaryota</taxon>
        <taxon>Metazoa</taxon>
        <taxon>Ecdysozoa</taxon>
        <taxon>Nematoda</taxon>
        <taxon>Chromadorea</taxon>
        <taxon>Rhabditida</taxon>
        <taxon>Tylenchina</taxon>
        <taxon>Panagrolaimomorpha</taxon>
        <taxon>Panagrolaimoidea</taxon>
        <taxon>Panagrolaimidae</taxon>
        <taxon>Panagrolaimus</taxon>
    </lineage>
</organism>
<feature type="region of interest" description="Disordered" evidence="10">
    <location>
        <begin position="223"/>
        <end position="287"/>
    </location>
</feature>
<dbReference type="SMART" id="SM00064">
    <property type="entry name" value="FYVE"/>
    <property type="match status" value="1"/>
</dbReference>
<keyword evidence="5" id="KW-0479">Metal-binding</keyword>
<dbReference type="GO" id="GO:0031623">
    <property type="term" value="P:receptor internalization"/>
    <property type="evidence" value="ECO:0007669"/>
    <property type="project" value="TreeGrafter"/>
</dbReference>
<protein>
    <recommendedName>
        <fullName evidence="2">Hepatocyte growth factor-regulated tyrosine kinase substrate</fullName>
    </recommendedName>
</protein>
<dbReference type="WBParaSite" id="PSU_v2.g5613.t1">
    <property type="protein sequence ID" value="PSU_v2.g5613.t1"/>
    <property type="gene ID" value="PSU_v2.g5613"/>
</dbReference>
<dbReference type="SUPFAM" id="SSF57903">
    <property type="entry name" value="FYVE/PHD zinc finger"/>
    <property type="match status" value="1"/>
</dbReference>
<dbReference type="Gene3D" id="3.30.40.10">
    <property type="entry name" value="Zinc/RING finger domain, C3HC4 (zinc finger)"/>
    <property type="match status" value="1"/>
</dbReference>
<dbReference type="PROSITE" id="PS50330">
    <property type="entry name" value="UIM"/>
    <property type="match status" value="1"/>
</dbReference>
<keyword evidence="4" id="KW-0597">Phosphoprotein</keyword>
<evidence type="ECO:0000256" key="7">
    <source>
        <dbReference type="ARBA" id="ARBA00022833"/>
    </source>
</evidence>
<dbReference type="GO" id="GO:0032456">
    <property type="term" value="P:endocytic recycling"/>
    <property type="evidence" value="ECO:0007669"/>
    <property type="project" value="TreeGrafter"/>
</dbReference>
<dbReference type="InterPro" id="IPR017455">
    <property type="entry name" value="Znf_FYVE-rel"/>
</dbReference>
<proteinExistence type="predicted"/>
<dbReference type="PANTHER" id="PTHR46275">
    <property type="entry name" value="HEPATOCYTE GROWTH FACTOR-REGULATED TYROSINE KINASE SUBSTRATE"/>
    <property type="match status" value="1"/>
</dbReference>
<dbReference type="PANTHER" id="PTHR46275:SF1">
    <property type="entry name" value="HEPATOCYTE GROWTH FACTOR-REGULATED TYROSINE KINASE SUBSTRATE"/>
    <property type="match status" value="1"/>
</dbReference>
<evidence type="ECO:0000256" key="6">
    <source>
        <dbReference type="ARBA" id="ARBA00022771"/>
    </source>
</evidence>
<reference evidence="14" key="1">
    <citation type="submission" date="2022-11" db="UniProtKB">
        <authorList>
            <consortium name="WormBaseParasite"/>
        </authorList>
    </citation>
    <scope>IDENTIFICATION</scope>
</reference>
<dbReference type="InterPro" id="IPR011011">
    <property type="entry name" value="Znf_FYVE_PHD"/>
</dbReference>
<dbReference type="InterPro" id="IPR003903">
    <property type="entry name" value="UIM_dom"/>
</dbReference>
<dbReference type="AlphaFoldDB" id="A0A914Z143"/>
<dbReference type="InterPro" id="IPR017073">
    <property type="entry name" value="HGS/VPS27"/>
</dbReference>
<feature type="domain" description="VHS" evidence="12">
    <location>
        <begin position="12"/>
        <end position="140"/>
    </location>
</feature>
<dbReference type="Gene3D" id="1.25.40.90">
    <property type="match status" value="1"/>
</dbReference>
<keyword evidence="7" id="KW-0862">Zinc</keyword>
<dbReference type="PROSITE" id="PS50179">
    <property type="entry name" value="VHS"/>
    <property type="match status" value="1"/>
</dbReference>
<evidence type="ECO:0000259" key="12">
    <source>
        <dbReference type="PROSITE" id="PS50179"/>
    </source>
</evidence>
<dbReference type="Pfam" id="PF00790">
    <property type="entry name" value="VHS"/>
    <property type="match status" value="1"/>
</dbReference>
<evidence type="ECO:0000259" key="11">
    <source>
        <dbReference type="PROSITE" id="PS50178"/>
    </source>
</evidence>
<evidence type="ECO:0000313" key="13">
    <source>
        <dbReference type="Proteomes" id="UP000887577"/>
    </source>
</evidence>
<feature type="compositionally biased region" description="Basic and acidic residues" evidence="10">
    <location>
        <begin position="225"/>
        <end position="240"/>
    </location>
</feature>
<dbReference type="GO" id="GO:0008270">
    <property type="term" value="F:zinc ion binding"/>
    <property type="evidence" value="ECO:0007669"/>
    <property type="project" value="UniProtKB-KW"/>
</dbReference>
<feature type="domain" description="FYVE-type" evidence="11">
    <location>
        <begin position="157"/>
        <end position="217"/>
    </location>
</feature>
<feature type="compositionally biased region" description="Polar residues" evidence="10">
    <location>
        <begin position="645"/>
        <end position="658"/>
    </location>
</feature>
<dbReference type="GO" id="GO:0043130">
    <property type="term" value="F:ubiquitin binding"/>
    <property type="evidence" value="ECO:0007669"/>
    <property type="project" value="InterPro"/>
</dbReference>
<evidence type="ECO:0000256" key="5">
    <source>
        <dbReference type="ARBA" id="ARBA00022723"/>
    </source>
</evidence>
<sequence>MSKQFERTLEAATDQVVVDTDWSGIMECIDMVRGKDVSAKDAAAAISRRLKNSNPNIVHHTLVLLEACMKNCGTAFHAEIMSTRFLDQLKDIVITSSPGKVQEKILELIQIWHSAFAKRQEYAAISDVHRILKHHGYKFPAAKESDAMFAAQCAPDWVDGDQCFRCRSEFGLFNRKHHCRACGQIFCDRCSSHQLLLPQFGIEKKVRVCDTCYEKNNKKIAPQNVKKDDEDERRRQKELEDKEEEELALAIALSQSEAEHKKSRGREWTPAVAETPNPYFPPPPASNDENESIYKGAAMSVIDDRPLPADNLSVDSNLAHYLNRDYWQKKSTDTSANAPPPSDISYSSTRNGINNTYAFPSNNPADITKENVEPVFSLDPLTKKVQNLTFDEDEAETGKTRSFCDHIREKIDTMDNRMRSNLMRNRSIVNDSSIHGLFVQLTDMHGDVLERLNTLENDREYFERLQDHLAHIQESRQAVNALREEHERQRQERLLAEQRERQAQMQQKLSIMRIKKQEMILHQRQLALQRFQEQEQNMQQRKTIPPQFSGYPENNYPAPSSENNMPGNYYGQPMMPPIMNPQPMHPGHILPSHSMTPQPMVSQSMTSQPMLPNIMGSQGMPFSTMPPQQYMMLPQQGYNPFPLQQQQQSMYMNPNQPQHFYPPENHQQ</sequence>
<keyword evidence="3" id="KW-0963">Cytoplasm</keyword>
<dbReference type="Proteomes" id="UP000887577">
    <property type="component" value="Unplaced"/>
</dbReference>
<name>A0A914Z143_9BILA</name>
<dbReference type="PROSITE" id="PS50178">
    <property type="entry name" value="ZF_FYVE"/>
    <property type="match status" value="1"/>
</dbReference>
<evidence type="ECO:0000313" key="14">
    <source>
        <dbReference type="WBParaSite" id="PSU_v2.g5613.t1"/>
    </source>
</evidence>
<dbReference type="Pfam" id="PF01363">
    <property type="entry name" value="FYVE"/>
    <property type="match status" value="1"/>
</dbReference>
<dbReference type="GO" id="GO:0035091">
    <property type="term" value="F:phosphatidylinositol binding"/>
    <property type="evidence" value="ECO:0007669"/>
    <property type="project" value="InterPro"/>
</dbReference>
<evidence type="ECO:0000256" key="10">
    <source>
        <dbReference type="SAM" id="MobiDB-lite"/>
    </source>
</evidence>
<evidence type="ECO:0000256" key="2">
    <source>
        <dbReference type="ARBA" id="ARBA00015450"/>
    </source>
</evidence>
<comment type="subcellular location">
    <subcellularLocation>
        <location evidence="1">Cytoplasm</location>
    </subcellularLocation>
</comment>
<keyword evidence="13" id="KW-1185">Reference proteome</keyword>
<dbReference type="SUPFAM" id="SSF48464">
    <property type="entry name" value="ENTH/VHS domain"/>
    <property type="match status" value="1"/>
</dbReference>
<dbReference type="SMART" id="SM00288">
    <property type="entry name" value="VHS"/>
    <property type="match status" value="1"/>
</dbReference>
<dbReference type="GO" id="GO:0005769">
    <property type="term" value="C:early endosome"/>
    <property type="evidence" value="ECO:0007669"/>
    <property type="project" value="TreeGrafter"/>
</dbReference>
<keyword evidence="6 8" id="KW-0863">Zinc-finger</keyword>
<feature type="region of interest" description="Disordered" evidence="10">
    <location>
        <begin position="645"/>
        <end position="668"/>
    </location>
</feature>
<dbReference type="InterPro" id="IPR024641">
    <property type="entry name" value="HRS_helical"/>
</dbReference>
<accession>A0A914Z143</accession>
<dbReference type="PIRSF" id="PIRSF036956">
    <property type="entry name" value="Hrs_Vps27"/>
    <property type="match status" value="1"/>
</dbReference>
<dbReference type="InterPro" id="IPR008942">
    <property type="entry name" value="ENTH_VHS"/>
</dbReference>
<keyword evidence="9" id="KW-0175">Coiled coil</keyword>
<evidence type="ECO:0000256" key="9">
    <source>
        <dbReference type="SAM" id="Coils"/>
    </source>
</evidence>
<evidence type="ECO:0000256" key="1">
    <source>
        <dbReference type="ARBA" id="ARBA00004496"/>
    </source>
</evidence>
<dbReference type="InterPro" id="IPR000306">
    <property type="entry name" value="Znf_FYVE"/>
</dbReference>
<dbReference type="InterPro" id="IPR002014">
    <property type="entry name" value="VHS_dom"/>
</dbReference>
<evidence type="ECO:0000256" key="4">
    <source>
        <dbReference type="ARBA" id="ARBA00022553"/>
    </source>
</evidence>
<dbReference type="Pfam" id="PF12210">
    <property type="entry name" value="Hrs_helical"/>
    <property type="match status" value="1"/>
</dbReference>
<dbReference type="CDD" id="cd15720">
    <property type="entry name" value="FYVE_Hrs"/>
    <property type="match status" value="1"/>
</dbReference>
<dbReference type="Gene3D" id="1.20.5.1940">
    <property type="match status" value="1"/>
</dbReference>
<dbReference type="InterPro" id="IPR013083">
    <property type="entry name" value="Znf_RING/FYVE/PHD"/>
</dbReference>
<evidence type="ECO:0000256" key="8">
    <source>
        <dbReference type="PROSITE-ProRule" id="PRU00091"/>
    </source>
</evidence>
<evidence type="ECO:0000256" key="3">
    <source>
        <dbReference type="ARBA" id="ARBA00022490"/>
    </source>
</evidence>